<dbReference type="InterPro" id="IPR030678">
    <property type="entry name" value="Peptide/Ni-bd"/>
</dbReference>
<dbReference type="Pfam" id="PF00496">
    <property type="entry name" value="SBP_bac_5"/>
    <property type="match status" value="1"/>
</dbReference>
<evidence type="ECO:0000256" key="4">
    <source>
        <dbReference type="ARBA" id="ARBA00022729"/>
    </source>
</evidence>
<comment type="caution">
    <text evidence="7">The sequence shown here is derived from an EMBL/GenBank/DDBJ whole genome shotgun (WGS) entry which is preliminary data.</text>
</comment>
<dbReference type="AlphaFoldDB" id="A0A268RYI0"/>
<keyword evidence="3" id="KW-0813">Transport</keyword>
<gene>
    <name evidence="7" type="ORF">CHH61_14085</name>
</gene>
<dbReference type="Gene3D" id="3.10.105.10">
    <property type="entry name" value="Dipeptide-binding Protein, Domain 3"/>
    <property type="match status" value="1"/>
</dbReference>
<dbReference type="GO" id="GO:0042597">
    <property type="term" value="C:periplasmic space"/>
    <property type="evidence" value="ECO:0007669"/>
    <property type="project" value="UniProtKB-ARBA"/>
</dbReference>
<dbReference type="InterPro" id="IPR000914">
    <property type="entry name" value="SBP_5_dom"/>
</dbReference>
<reference evidence="7 8" key="1">
    <citation type="submission" date="2017-07" db="EMBL/GenBank/DDBJ databases">
        <title>Isolation and whole genome analysis of endospore-forming bacteria from heroin.</title>
        <authorList>
            <person name="Kalinowski J."/>
            <person name="Ahrens B."/>
            <person name="Al-Dilaimi A."/>
            <person name="Winkler A."/>
            <person name="Wibberg D."/>
            <person name="Schleenbecker U."/>
            <person name="Ruckert C."/>
            <person name="Wolfel R."/>
            <person name="Grass G."/>
        </authorList>
    </citation>
    <scope>NUCLEOTIDE SEQUENCE [LARGE SCALE GENOMIC DNA]</scope>
    <source>
        <strain evidence="7 8">7523-2</strain>
    </source>
</reference>
<dbReference type="PIRSF" id="PIRSF002741">
    <property type="entry name" value="MppA"/>
    <property type="match status" value="1"/>
</dbReference>
<feature type="region of interest" description="Disordered" evidence="5">
    <location>
        <begin position="32"/>
        <end position="54"/>
    </location>
</feature>
<dbReference type="PROSITE" id="PS01040">
    <property type="entry name" value="SBP_BACTERIAL_5"/>
    <property type="match status" value="1"/>
</dbReference>
<dbReference type="CDD" id="cd08514">
    <property type="entry name" value="PBP2_AppA_like"/>
    <property type="match status" value="1"/>
</dbReference>
<evidence type="ECO:0000256" key="1">
    <source>
        <dbReference type="ARBA" id="ARBA00004193"/>
    </source>
</evidence>
<sequence>MKEKGEIVLNKKPFYTFLLATAVASTLAACNSDTGGSGEGTDGGEEGTGGEAVEGGNVNLGMMSPPDNLFNPIFYTSMYDSHILEITHEGLVQQDEEFNFIPELAEDWEFSDDNRELTYFLREDVKWHDGEDFTADDVVFTFTAMADPDYAGAGGIRQNYVNTLAGYEDYVSGESDTFAGVEKIDDYTVKFIFEEPSVKALADTSMDIIPEHIFGDVPVADIPSHAGSINAGEVIGTGPFQLTEMLENEQYVLTANEDYYQGAPKLDSITWNVVSASVVAGMLEQGELDYVPRDFPAADVATIDGNDNLTVFEQAQLGYQYLGMKINHGPNDSLTDPNSWEPNEKLQDVELRQAIVHAINRQEFIDGFLRGHGELLDAPFPSASWAYNPDAVEGLAYDPDLAKQKLADAGYEDANGDGFVEDPDGNELVLNLDYPTGNPVREQVAPVMKEQLEAVGIQVNLNTPREAPAHFEIIEQNDTDVDLFLAGWSLSSGDPDPWPINGGTAGYNYSRFLDEEQEKLLQEAVNPELAFDNQEFRAEKYGEWAQLFIDNAYTVPLYAETELHVYNKRLAGLTIKPFTFKDETHEWHLTE</sequence>
<accession>A0A268RYI0</accession>
<dbReference type="GO" id="GO:0015833">
    <property type="term" value="P:peptide transport"/>
    <property type="evidence" value="ECO:0007669"/>
    <property type="project" value="TreeGrafter"/>
</dbReference>
<evidence type="ECO:0000313" key="8">
    <source>
        <dbReference type="Proteomes" id="UP000216133"/>
    </source>
</evidence>
<dbReference type="PANTHER" id="PTHR30290:SF9">
    <property type="entry name" value="OLIGOPEPTIDE-BINDING PROTEIN APPA"/>
    <property type="match status" value="1"/>
</dbReference>
<keyword evidence="4" id="KW-0732">Signal</keyword>
<dbReference type="GO" id="GO:1904680">
    <property type="term" value="F:peptide transmembrane transporter activity"/>
    <property type="evidence" value="ECO:0007669"/>
    <property type="project" value="TreeGrafter"/>
</dbReference>
<organism evidence="7 8">
    <name type="scientific">Shouchella clausii</name>
    <name type="common">Alkalihalobacillus clausii</name>
    <dbReference type="NCBI Taxonomy" id="79880"/>
    <lineage>
        <taxon>Bacteria</taxon>
        <taxon>Bacillati</taxon>
        <taxon>Bacillota</taxon>
        <taxon>Bacilli</taxon>
        <taxon>Bacillales</taxon>
        <taxon>Bacillaceae</taxon>
        <taxon>Shouchella</taxon>
    </lineage>
</organism>
<evidence type="ECO:0000313" key="7">
    <source>
        <dbReference type="EMBL" id="PAF25328.1"/>
    </source>
</evidence>
<evidence type="ECO:0000256" key="5">
    <source>
        <dbReference type="SAM" id="MobiDB-lite"/>
    </source>
</evidence>
<dbReference type="PANTHER" id="PTHR30290">
    <property type="entry name" value="PERIPLASMIC BINDING COMPONENT OF ABC TRANSPORTER"/>
    <property type="match status" value="1"/>
</dbReference>
<dbReference type="SUPFAM" id="SSF53850">
    <property type="entry name" value="Periplasmic binding protein-like II"/>
    <property type="match status" value="1"/>
</dbReference>
<name>A0A268RYI0_SHOCL</name>
<dbReference type="PROSITE" id="PS51257">
    <property type="entry name" value="PROKAR_LIPOPROTEIN"/>
    <property type="match status" value="1"/>
</dbReference>
<dbReference type="EMBL" id="NPBS01000072">
    <property type="protein sequence ID" value="PAF25328.1"/>
    <property type="molecule type" value="Genomic_DNA"/>
</dbReference>
<comment type="subcellular location">
    <subcellularLocation>
        <location evidence="1">Cell membrane</location>
        <topology evidence="1">Lipid-anchor</topology>
    </subcellularLocation>
</comment>
<comment type="similarity">
    <text evidence="2">Belongs to the bacterial solute-binding protein 5 family.</text>
</comment>
<evidence type="ECO:0000256" key="3">
    <source>
        <dbReference type="ARBA" id="ARBA00022448"/>
    </source>
</evidence>
<dbReference type="Gene3D" id="3.90.76.10">
    <property type="entry name" value="Dipeptide-binding Protein, Domain 1"/>
    <property type="match status" value="1"/>
</dbReference>
<dbReference type="GO" id="GO:0043190">
    <property type="term" value="C:ATP-binding cassette (ABC) transporter complex"/>
    <property type="evidence" value="ECO:0007669"/>
    <property type="project" value="InterPro"/>
</dbReference>
<proteinExistence type="inferred from homology"/>
<feature type="domain" description="Solute-binding protein family 5" evidence="6">
    <location>
        <begin position="100"/>
        <end position="499"/>
    </location>
</feature>
<evidence type="ECO:0000256" key="2">
    <source>
        <dbReference type="ARBA" id="ARBA00005695"/>
    </source>
</evidence>
<dbReference type="Gene3D" id="3.40.190.10">
    <property type="entry name" value="Periplasmic binding protein-like II"/>
    <property type="match status" value="1"/>
</dbReference>
<evidence type="ECO:0000259" key="6">
    <source>
        <dbReference type="Pfam" id="PF00496"/>
    </source>
</evidence>
<dbReference type="InterPro" id="IPR023765">
    <property type="entry name" value="SBP_5_CS"/>
</dbReference>
<dbReference type="InterPro" id="IPR039424">
    <property type="entry name" value="SBP_5"/>
</dbReference>
<dbReference type="Proteomes" id="UP000216133">
    <property type="component" value="Unassembled WGS sequence"/>
</dbReference>
<protein>
    <recommendedName>
        <fullName evidence="6">Solute-binding protein family 5 domain-containing protein</fullName>
    </recommendedName>
</protein>
<feature type="compositionally biased region" description="Gly residues" evidence="5">
    <location>
        <begin position="35"/>
        <end position="53"/>
    </location>
</feature>